<evidence type="ECO:0000256" key="1">
    <source>
        <dbReference type="PROSITE-ProRule" id="PRU10141"/>
    </source>
</evidence>
<dbReference type="InterPro" id="IPR032675">
    <property type="entry name" value="LRR_dom_sf"/>
</dbReference>
<name>A0AAD9X823_9ROSI</name>
<feature type="binding site" evidence="1">
    <location>
        <position position="145"/>
    </location>
    <ligand>
        <name>ATP</name>
        <dbReference type="ChEBI" id="CHEBI:30616"/>
    </ligand>
</feature>
<dbReference type="PANTHER" id="PTHR45631">
    <property type="entry name" value="OS07G0107800 PROTEIN-RELATED"/>
    <property type="match status" value="1"/>
</dbReference>
<comment type="caution">
    <text evidence="3">The sequence shown here is derived from an EMBL/GenBank/DDBJ whole genome shotgun (WGS) entry which is preliminary data.</text>
</comment>
<evidence type="ECO:0000256" key="2">
    <source>
        <dbReference type="SAM" id="Phobius"/>
    </source>
</evidence>
<evidence type="ECO:0008006" key="5">
    <source>
        <dbReference type="Google" id="ProtNLM"/>
    </source>
</evidence>
<proteinExistence type="predicted"/>
<keyword evidence="2" id="KW-1133">Transmembrane helix</keyword>
<organism evidence="3 4">
    <name type="scientific">Dipteronia dyeriana</name>
    <dbReference type="NCBI Taxonomy" id="168575"/>
    <lineage>
        <taxon>Eukaryota</taxon>
        <taxon>Viridiplantae</taxon>
        <taxon>Streptophyta</taxon>
        <taxon>Embryophyta</taxon>
        <taxon>Tracheophyta</taxon>
        <taxon>Spermatophyta</taxon>
        <taxon>Magnoliopsida</taxon>
        <taxon>eudicotyledons</taxon>
        <taxon>Gunneridae</taxon>
        <taxon>Pentapetalae</taxon>
        <taxon>rosids</taxon>
        <taxon>malvids</taxon>
        <taxon>Sapindales</taxon>
        <taxon>Sapindaceae</taxon>
        <taxon>Hippocastanoideae</taxon>
        <taxon>Acereae</taxon>
        <taxon>Dipteronia</taxon>
    </lineage>
</organism>
<sequence>MDLSNSNLTGPVPNFLLQLPFLTVLNLRGNNLQGSVPAGLAEKQKNGLLSLSMDGNPDLCLSTSCTKKKTIAVPVLASLLAVSVVVVAALSILWILKTRSQAEKSRSSCSDVVRITNNFERIVGQGGFGTVYHGNIDDHTQVAVKMLSLSSIQGDMQFQTERLNFF</sequence>
<keyword evidence="2" id="KW-0472">Membrane</keyword>
<dbReference type="SUPFAM" id="SSF52058">
    <property type="entry name" value="L domain-like"/>
    <property type="match status" value="1"/>
</dbReference>
<keyword evidence="2" id="KW-0812">Transmembrane</keyword>
<dbReference type="InterPro" id="IPR017441">
    <property type="entry name" value="Protein_kinase_ATP_BS"/>
</dbReference>
<protein>
    <recommendedName>
        <fullName evidence="5">Protein kinase domain-containing protein</fullName>
    </recommendedName>
</protein>
<dbReference type="PROSITE" id="PS00107">
    <property type="entry name" value="PROTEIN_KINASE_ATP"/>
    <property type="match status" value="1"/>
</dbReference>
<dbReference type="AlphaFoldDB" id="A0AAD9X823"/>
<dbReference type="PANTHER" id="PTHR45631:SF202">
    <property type="entry name" value="SENESCENCE-INDUCED RECEPTOR-LIKE SERINE_THREONINE-PROTEIN KINASE"/>
    <property type="match status" value="1"/>
</dbReference>
<dbReference type="EMBL" id="JANJYI010000004">
    <property type="protein sequence ID" value="KAK2654539.1"/>
    <property type="molecule type" value="Genomic_DNA"/>
</dbReference>
<dbReference type="SUPFAM" id="SSF56112">
    <property type="entry name" value="Protein kinase-like (PK-like)"/>
    <property type="match status" value="1"/>
</dbReference>
<dbReference type="Proteomes" id="UP001280121">
    <property type="component" value="Unassembled WGS sequence"/>
</dbReference>
<dbReference type="Gene3D" id="3.30.200.20">
    <property type="entry name" value="Phosphorylase Kinase, domain 1"/>
    <property type="match status" value="1"/>
</dbReference>
<evidence type="ECO:0000313" key="4">
    <source>
        <dbReference type="Proteomes" id="UP001280121"/>
    </source>
</evidence>
<dbReference type="InterPro" id="IPR011009">
    <property type="entry name" value="Kinase-like_dom_sf"/>
</dbReference>
<gene>
    <name evidence="3" type="ORF">Ddye_014395</name>
</gene>
<reference evidence="3" key="1">
    <citation type="journal article" date="2023" name="Plant J.">
        <title>Genome sequences and population genomics provide insights into the demographic history, inbreeding, and mutation load of two 'living fossil' tree species of Dipteronia.</title>
        <authorList>
            <person name="Feng Y."/>
            <person name="Comes H.P."/>
            <person name="Chen J."/>
            <person name="Zhu S."/>
            <person name="Lu R."/>
            <person name="Zhang X."/>
            <person name="Li P."/>
            <person name="Qiu J."/>
            <person name="Olsen K.M."/>
            <person name="Qiu Y."/>
        </authorList>
    </citation>
    <scope>NUCLEOTIDE SEQUENCE</scope>
    <source>
        <strain evidence="3">KIB01</strain>
    </source>
</reference>
<dbReference type="Gene3D" id="3.80.10.10">
    <property type="entry name" value="Ribonuclease Inhibitor"/>
    <property type="match status" value="1"/>
</dbReference>
<evidence type="ECO:0000313" key="3">
    <source>
        <dbReference type="EMBL" id="KAK2654539.1"/>
    </source>
</evidence>
<keyword evidence="1" id="KW-0547">Nucleotide-binding</keyword>
<dbReference type="GO" id="GO:0005524">
    <property type="term" value="F:ATP binding"/>
    <property type="evidence" value="ECO:0007669"/>
    <property type="project" value="UniProtKB-UniRule"/>
</dbReference>
<accession>A0AAD9X823</accession>
<feature type="transmembrane region" description="Helical" evidence="2">
    <location>
        <begin position="71"/>
        <end position="96"/>
    </location>
</feature>
<keyword evidence="4" id="KW-1185">Reference proteome</keyword>
<keyword evidence="1" id="KW-0067">ATP-binding</keyword>